<keyword evidence="6" id="KW-0032">Aminotransferase</keyword>
<reference evidence="6 7" key="1">
    <citation type="submission" date="2019-07" db="EMBL/GenBank/DDBJ databases">
        <title>Gramella aestuarii sp. nov., isolated from a tidal flat, and emended description of Gramella echinicola.</title>
        <authorList>
            <person name="Liu L."/>
        </authorList>
    </citation>
    <scope>NUCLEOTIDE SEQUENCE [LARGE SCALE GENOMIC DNA]</scope>
    <source>
        <strain evidence="6 7">BS12</strain>
    </source>
</reference>
<keyword evidence="6" id="KW-0808">Transferase</keyword>
<proteinExistence type="inferred from homology"/>
<gene>
    <name evidence="6" type="ORF">FLP08_00620</name>
</gene>
<dbReference type="AlphaFoldDB" id="A0A7M3SWT4"/>
<dbReference type="Gene3D" id="3.40.640.10">
    <property type="entry name" value="Type I PLP-dependent aspartate aminotransferase-like (Major domain)"/>
    <property type="match status" value="1"/>
</dbReference>
<name>A0A7M3SWT4_9FLAO</name>
<dbReference type="SUPFAM" id="SSF53383">
    <property type="entry name" value="PLP-dependent transferases"/>
    <property type="match status" value="1"/>
</dbReference>
<dbReference type="OrthoDB" id="9804264at2"/>
<evidence type="ECO:0000313" key="7">
    <source>
        <dbReference type="Proteomes" id="UP000460416"/>
    </source>
</evidence>
<evidence type="ECO:0000256" key="1">
    <source>
        <dbReference type="ARBA" id="ARBA00022898"/>
    </source>
</evidence>
<dbReference type="GO" id="GO:0008483">
    <property type="term" value="F:transaminase activity"/>
    <property type="evidence" value="ECO:0007669"/>
    <property type="project" value="UniProtKB-KW"/>
</dbReference>
<feature type="active site" description="Proton acceptor" evidence="3">
    <location>
        <position position="189"/>
    </location>
</feature>
<dbReference type="GO" id="GO:0030170">
    <property type="term" value="F:pyridoxal phosphate binding"/>
    <property type="evidence" value="ECO:0007669"/>
    <property type="project" value="TreeGrafter"/>
</dbReference>
<dbReference type="InterPro" id="IPR015422">
    <property type="entry name" value="PyrdxlP-dep_Trfase_small"/>
</dbReference>
<dbReference type="PANTHER" id="PTHR30244">
    <property type="entry name" value="TRANSAMINASE"/>
    <property type="match status" value="1"/>
</dbReference>
<dbReference type="CDD" id="cd00616">
    <property type="entry name" value="AHBA_syn"/>
    <property type="match status" value="1"/>
</dbReference>
<dbReference type="InterPro" id="IPR015424">
    <property type="entry name" value="PyrdxlP-dep_Trfase"/>
</dbReference>
<dbReference type="RefSeq" id="WP_156272991.1">
    <property type="nucleotide sequence ID" value="NZ_BAABGI010000002.1"/>
</dbReference>
<sequence length="373" mass="42196">MIKFLDIQGINASFEPRLSQVVKSVIDSGWYLLGEEVSQFEMEYKKYIGTSECIGVANGLDALRLILRSYKELGVMQDGDEVIVPANTYIASLLAISDNGLKPILVEPNINTFNIDSSKIEERITPKTKALMVVHLYGLNAMNDELTRIAKKYKLKIIEDNAQAAGAYYKNNRTGSLGDAAGHSFYPGKNLGAIGDAGAVTTNDEELAITLRSLANYGSREKYVNEYKGLNSRIDELQAAVLRIKLARLDEDNQRRREIANYYIENIHNKNIVLPEVRGQKNLTVLEEHVWHLFVIRSQSRDSLQNYLNKNNIQTLVHYPIAPHLQNAYKELNQQNYPITEKIHKEVLSLPLSPIMPKTEVKKVVAFLNKFNM</sequence>
<feature type="modified residue" description="N6-(pyridoxal phosphate)lysine" evidence="4">
    <location>
        <position position="189"/>
    </location>
</feature>
<dbReference type="PIRSF" id="PIRSF000390">
    <property type="entry name" value="PLP_StrS"/>
    <property type="match status" value="1"/>
</dbReference>
<dbReference type="InterPro" id="IPR000653">
    <property type="entry name" value="DegT/StrS_aminotransferase"/>
</dbReference>
<keyword evidence="1 4" id="KW-0663">Pyridoxal phosphate</keyword>
<evidence type="ECO:0000256" key="4">
    <source>
        <dbReference type="PIRSR" id="PIRSR000390-2"/>
    </source>
</evidence>
<dbReference type="Pfam" id="PF01041">
    <property type="entry name" value="DegT_DnrJ_EryC1"/>
    <property type="match status" value="1"/>
</dbReference>
<dbReference type="InterPro" id="IPR015421">
    <property type="entry name" value="PyrdxlP-dep_Trfase_major"/>
</dbReference>
<dbReference type="EMBL" id="VJVW01000001">
    <property type="protein sequence ID" value="MUP41065.1"/>
    <property type="molecule type" value="Genomic_DNA"/>
</dbReference>
<evidence type="ECO:0000256" key="5">
    <source>
        <dbReference type="RuleBase" id="RU004508"/>
    </source>
</evidence>
<dbReference type="GO" id="GO:0000271">
    <property type="term" value="P:polysaccharide biosynthetic process"/>
    <property type="evidence" value="ECO:0007669"/>
    <property type="project" value="TreeGrafter"/>
</dbReference>
<evidence type="ECO:0000256" key="2">
    <source>
        <dbReference type="ARBA" id="ARBA00037999"/>
    </source>
</evidence>
<evidence type="ECO:0000313" key="6">
    <source>
        <dbReference type="EMBL" id="MUP41065.1"/>
    </source>
</evidence>
<dbReference type="Gene3D" id="3.90.1150.10">
    <property type="entry name" value="Aspartate Aminotransferase, domain 1"/>
    <property type="match status" value="1"/>
</dbReference>
<accession>A0A7M3SWT4</accession>
<organism evidence="6 7">
    <name type="scientific">Christiangramia aestuarii</name>
    <dbReference type="NCBI Taxonomy" id="1028746"/>
    <lineage>
        <taxon>Bacteria</taxon>
        <taxon>Pseudomonadati</taxon>
        <taxon>Bacteroidota</taxon>
        <taxon>Flavobacteriia</taxon>
        <taxon>Flavobacteriales</taxon>
        <taxon>Flavobacteriaceae</taxon>
        <taxon>Christiangramia</taxon>
    </lineage>
</organism>
<comment type="similarity">
    <text evidence="2 5">Belongs to the DegT/DnrJ/EryC1 family.</text>
</comment>
<protein>
    <submittedName>
        <fullName evidence="6">DegT/DnrJ/EryC1/StrS family aminotransferase</fullName>
    </submittedName>
</protein>
<dbReference type="PANTHER" id="PTHR30244:SF36">
    <property type="entry name" value="3-OXO-GLUCOSE-6-PHOSPHATE:GLUTAMATE AMINOTRANSFERASE"/>
    <property type="match status" value="1"/>
</dbReference>
<keyword evidence="7" id="KW-1185">Reference proteome</keyword>
<dbReference type="Proteomes" id="UP000460416">
    <property type="component" value="Unassembled WGS sequence"/>
</dbReference>
<comment type="caution">
    <text evidence="6">The sequence shown here is derived from an EMBL/GenBank/DDBJ whole genome shotgun (WGS) entry which is preliminary data.</text>
</comment>
<evidence type="ECO:0000256" key="3">
    <source>
        <dbReference type="PIRSR" id="PIRSR000390-1"/>
    </source>
</evidence>